<dbReference type="GO" id="GO:0016020">
    <property type="term" value="C:membrane"/>
    <property type="evidence" value="ECO:0007669"/>
    <property type="project" value="UniProtKB-SubCell"/>
</dbReference>
<dbReference type="SMART" id="SM00175">
    <property type="entry name" value="RAB"/>
    <property type="match status" value="1"/>
</dbReference>
<dbReference type="SMART" id="SM00173">
    <property type="entry name" value="RAS"/>
    <property type="match status" value="1"/>
</dbReference>
<organism evidence="5">
    <name type="scientific">Hadrurus spadix</name>
    <dbReference type="NCBI Taxonomy" id="141984"/>
    <lineage>
        <taxon>Eukaryota</taxon>
        <taxon>Metazoa</taxon>
        <taxon>Ecdysozoa</taxon>
        <taxon>Arthropoda</taxon>
        <taxon>Chelicerata</taxon>
        <taxon>Arachnida</taxon>
        <taxon>Scorpiones</taxon>
        <taxon>Iurida</taxon>
        <taxon>Iuroidea</taxon>
        <taxon>Hadrurus</taxon>
    </lineage>
</organism>
<keyword evidence="2" id="KW-0547">Nucleotide-binding</keyword>
<dbReference type="GO" id="GO:0005525">
    <property type="term" value="F:GTP binding"/>
    <property type="evidence" value="ECO:0007669"/>
    <property type="project" value="UniProtKB-KW"/>
</dbReference>
<dbReference type="GO" id="GO:0035099">
    <property type="term" value="P:hemocyte migration"/>
    <property type="evidence" value="ECO:0007669"/>
    <property type="project" value="UniProtKB-ARBA"/>
</dbReference>
<dbReference type="GO" id="GO:0003006">
    <property type="term" value="P:developmental process involved in reproduction"/>
    <property type="evidence" value="ECO:0007669"/>
    <property type="project" value="UniProtKB-ARBA"/>
</dbReference>
<dbReference type="GO" id="GO:0022412">
    <property type="term" value="P:cellular process involved in reproduction in multicellular organism"/>
    <property type="evidence" value="ECO:0007669"/>
    <property type="project" value="UniProtKB-ARBA"/>
</dbReference>
<dbReference type="SMART" id="SM00174">
    <property type="entry name" value="RHO"/>
    <property type="match status" value="1"/>
</dbReference>
<dbReference type="PROSITE" id="PS51419">
    <property type="entry name" value="RAB"/>
    <property type="match status" value="1"/>
</dbReference>
<dbReference type="PANTHER" id="PTHR24072">
    <property type="entry name" value="RHO FAMILY GTPASE"/>
    <property type="match status" value="1"/>
</dbReference>
<evidence type="ECO:0000256" key="3">
    <source>
        <dbReference type="ARBA" id="ARBA00023134"/>
    </source>
</evidence>
<accession>A0A1W7R9T0</accession>
<dbReference type="PROSITE" id="PS51421">
    <property type="entry name" value="RAS"/>
    <property type="match status" value="1"/>
</dbReference>
<dbReference type="InterPro" id="IPR001806">
    <property type="entry name" value="Small_GTPase"/>
</dbReference>
<comment type="subcellular location">
    <subcellularLocation>
        <location evidence="1">Membrane</location>
    </subcellularLocation>
</comment>
<name>A0A1W7R9T0_9SCOR</name>
<dbReference type="GO" id="GO:0007264">
    <property type="term" value="P:small GTPase-mediated signal transduction"/>
    <property type="evidence" value="ECO:0007669"/>
    <property type="project" value="InterPro"/>
</dbReference>
<dbReference type="GO" id="GO:0035006">
    <property type="term" value="P:melanization defense response"/>
    <property type="evidence" value="ECO:0007669"/>
    <property type="project" value="UniProtKB-ARBA"/>
</dbReference>
<dbReference type="GO" id="GO:0003924">
    <property type="term" value="F:GTPase activity"/>
    <property type="evidence" value="ECO:0007669"/>
    <property type="project" value="InterPro"/>
</dbReference>
<reference evidence="5" key="1">
    <citation type="submission" date="2016-11" db="EMBL/GenBank/DDBJ databases">
        <title>Venom-gland transcriptomics and venom proteomics of the black-back scorpion (Hadrurus spadix) reveal detectability challenges and an unexplored realm of animal toxin diversity.</title>
        <authorList>
            <person name="Rokyta D.R."/>
            <person name="Ward M.J."/>
        </authorList>
    </citation>
    <scope>NUCLEOTIDE SEQUENCE</scope>
    <source>
        <tissue evidence="5">Venom gland</tissue>
    </source>
</reference>
<evidence type="ECO:0000256" key="2">
    <source>
        <dbReference type="ARBA" id="ARBA00022741"/>
    </source>
</evidence>
<dbReference type="PRINTS" id="PR00449">
    <property type="entry name" value="RASTRNSFRMNG"/>
</dbReference>
<proteinExistence type="predicted"/>
<dbReference type="EMBL" id="GFAH01000489">
    <property type="protein sequence ID" value="JAV47900.1"/>
    <property type="molecule type" value="Transcribed_RNA"/>
</dbReference>
<dbReference type="SMART" id="SM00176">
    <property type="entry name" value="RAN"/>
    <property type="match status" value="1"/>
</dbReference>
<dbReference type="NCBIfam" id="TIGR00231">
    <property type="entry name" value="small_GTP"/>
    <property type="match status" value="1"/>
</dbReference>
<dbReference type="InterPro" id="IPR027417">
    <property type="entry name" value="P-loop_NTPase"/>
</dbReference>
<dbReference type="PROSITE" id="PS51420">
    <property type="entry name" value="RHO"/>
    <property type="match status" value="1"/>
</dbReference>
<sequence>MEEYSCKIVLVGDSRCGKTSLINRFTKDKFTEVYTPTGFERYTATYEMSDYRINFTIWDTSGAPAYDTVRPLAYQDARVFLLCFQIPSPDSLENIVNKWYPEVKQHCPNIPLILCGCQSDLRNDTDILCSLSKQKKTPVTSEQALAASRQISATTYVETTTKHCGKTVRDAFEVVALASLGKLNKNHVSIQRHRSLMKSKCKSKIDLKEELRDKARNCTLM</sequence>
<keyword evidence="4" id="KW-0472">Membrane</keyword>
<dbReference type="FunFam" id="3.40.50.300:FF:002060">
    <property type="entry name" value="Rho family GTPase"/>
    <property type="match status" value="1"/>
</dbReference>
<keyword evidence="3" id="KW-0342">GTP-binding</keyword>
<evidence type="ECO:0000256" key="1">
    <source>
        <dbReference type="ARBA" id="ARBA00004370"/>
    </source>
</evidence>
<dbReference type="SUPFAM" id="SSF52540">
    <property type="entry name" value="P-loop containing nucleoside triphosphate hydrolases"/>
    <property type="match status" value="1"/>
</dbReference>
<evidence type="ECO:0000313" key="5">
    <source>
        <dbReference type="EMBL" id="JAV47900.1"/>
    </source>
</evidence>
<dbReference type="InterPro" id="IPR005225">
    <property type="entry name" value="Small_GTP-bd"/>
</dbReference>
<dbReference type="AlphaFoldDB" id="A0A1W7R9T0"/>
<dbReference type="Gene3D" id="3.40.50.300">
    <property type="entry name" value="P-loop containing nucleotide triphosphate hydrolases"/>
    <property type="match status" value="1"/>
</dbReference>
<dbReference type="Pfam" id="PF00071">
    <property type="entry name" value="Ras"/>
    <property type="match status" value="1"/>
</dbReference>
<evidence type="ECO:0000256" key="4">
    <source>
        <dbReference type="ARBA" id="ARBA00023136"/>
    </source>
</evidence>
<dbReference type="GO" id="GO:0001667">
    <property type="term" value="P:ameboidal-type cell migration"/>
    <property type="evidence" value="ECO:0007669"/>
    <property type="project" value="UniProtKB-ARBA"/>
</dbReference>
<protein>
    <submittedName>
        <fullName evidence="5">Rho-related GTP-binding protein RhoE</fullName>
    </submittedName>
</protein>
<dbReference type="InterPro" id="IPR003578">
    <property type="entry name" value="Small_GTPase_Rho"/>
</dbReference>